<comment type="caution">
    <text evidence="2">The sequence shown here is derived from an EMBL/GenBank/DDBJ whole genome shotgun (WGS) entry which is preliminary data.</text>
</comment>
<evidence type="ECO:0000313" key="3">
    <source>
        <dbReference type="Proteomes" id="UP000248795"/>
    </source>
</evidence>
<evidence type="ECO:0000256" key="1">
    <source>
        <dbReference type="SAM" id="Phobius"/>
    </source>
</evidence>
<organism evidence="2 3">
    <name type="scientific">Aestuariivirga litoralis</name>
    <dbReference type="NCBI Taxonomy" id="2650924"/>
    <lineage>
        <taxon>Bacteria</taxon>
        <taxon>Pseudomonadati</taxon>
        <taxon>Pseudomonadota</taxon>
        <taxon>Alphaproteobacteria</taxon>
        <taxon>Hyphomicrobiales</taxon>
        <taxon>Aestuariivirgaceae</taxon>
        <taxon>Aestuariivirga</taxon>
    </lineage>
</organism>
<evidence type="ECO:0000313" key="2">
    <source>
        <dbReference type="EMBL" id="PZF76542.1"/>
    </source>
</evidence>
<keyword evidence="3" id="KW-1185">Reference proteome</keyword>
<dbReference type="Proteomes" id="UP000248795">
    <property type="component" value="Unassembled WGS sequence"/>
</dbReference>
<feature type="transmembrane region" description="Helical" evidence="1">
    <location>
        <begin position="64"/>
        <end position="88"/>
    </location>
</feature>
<name>A0A2W2ASC4_9HYPH</name>
<keyword evidence="1" id="KW-0812">Transmembrane</keyword>
<keyword evidence="1" id="KW-0472">Membrane</keyword>
<dbReference type="RefSeq" id="WP_111198779.1">
    <property type="nucleotide sequence ID" value="NZ_QKVK01000005.1"/>
</dbReference>
<dbReference type="AlphaFoldDB" id="A0A2W2ASC4"/>
<sequence>MKTLVWTLTTVVIALWSLVAWITHGLVGVAGGLVASNADILPADPMLVEWASWLASAGAGVGEWLVVALWGFVTLVLVALGFVATKLVPRLSSSARA</sequence>
<proteinExistence type="predicted"/>
<accession>A0A2W2ASC4</accession>
<keyword evidence="1" id="KW-1133">Transmembrane helix</keyword>
<gene>
    <name evidence="2" type="ORF">DK847_12100</name>
</gene>
<reference evidence="3" key="1">
    <citation type="submission" date="2018-06" db="EMBL/GenBank/DDBJ databases">
        <title>Aestuariibacter litoralis strain KCTC 52945T.</title>
        <authorList>
            <person name="Li X."/>
            <person name="Salam N."/>
            <person name="Li J.-L."/>
            <person name="Chen Y.-M."/>
            <person name="Yang Z.-W."/>
            <person name="Zhang L.-Y."/>
            <person name="Han M.-X."/>
            <person name="Xiao M."/>
            <person name="Li W.-J."/>
        </authorList>
    </citation>
    <scope>NUCLEOTIDE SEQUENCE [LARGE SCALE GENOMIC DNA]</scope>
    <source>
        <strain evidence="3">KCTC 52945</strain>
    </source>
</reference>
<dbReference type="EMBL" id="QKVK01000005">
    <property type="protein sequence ID" value="PZF76542.1"/>
    <property type="molecule type" value="Genomic_DNA"/>
</dbReference>
<protein>
    <submittedName>
        <fullName evidence="2">Uncharacterized protein</fullName>
    </submittedName>
</protein>